<keyword evidence="2" id="KW-1185">Reference proteome</keyword>
<proteinExistence type="predicted"/>
<protein>
    <submittedName>
        <fullName evidence="1">Uncharacterized protein</fullName>
    </submittedName>
</protein>
<dbReference type="Proteomes" id="UP000799423">
    <property type="component" value="Unassembled WGS sequence"/>
</dbReference>
<evidence type="ECO:0000313" key="2">
    <source>
        <dbReference type="Proteomes" id="UP000799423"/>
    </source>
</evidence>
<name>A0A6A7BQK7_9PLEO</name>
<reference evidence="1" key="1">
    <citation type="submission" date="2020-01" db="EMBL/GenBank/DDBJ databases">
        <authorList>
            <consortium name="DOE Joint Genome Institute"/>
            <person name="Haridas S."/>
            <person name="Albert R."/>
            <person name="Binder M."/>
            <person name="Bloem J."/>
            <person name="Labutti K."/>
            <person name="Salamov A."/>
            <person name="Andreopoulos B."/>
            <person name="Baker S.E."/>
            <person name="Barry K."/>
            <person name="Bills G."/>
            <person name="Bluhm B.H."/>
            <person name="Cannon C."/>
            <person name="Castanera R."/>
            <person name="Culley D.E."/>
            <person name="Daum C."/>
            <person name="Ezra D."/>
            <person name="Gonzalez J.B."/>
            <person name="Henrissat B."/>
            <person name="Kuo A."/>
            <person name="Liang C."/>
            <person name="Lipzen A."/>
            <person name="Lutzoni F."/>
            <person name="Magnuson J."/>
            <person name="Mondo S."/>
            <person name="Nolan M."/>
            <person name="Ohm R."/>
            <person name="Pangilinan J."/>
            <person name="Park H.-J."/>
            <person name="Ramirez L."/>
            <person name="Alfaro M."/>
            <person name="Sun H."/>
            <person name="Tritt A."/>
            <person name="Yoshinaga Y."/>
            <person name="Zwiers L.-H."/>
            <person name="Turgeon B.G."/>
            <person name="Goodwin S.B."/>
            <person name="Spatafora J.W."/>
            <person name="Crous P.W."/>
            <person name="Grigoriev I.V."/>
        </authorList>
    </citation>
    <scope>NUCLEOTIDE SEQUENCE</scope>
    <source>
        <strain evidence="1">IPT5</strain>
    </source>
</reference>
<gene>
    <name evidence="1" type="ORF">T440DRAFT_524862</name>
</gene>
<feature type="non-terminal residue" evidence="1">
    <location>
        <position position="1"/>
    </location>
</feature>
<dbReference type="EMBL" id="MU006288">
    <property type="protein sequence ID" value="KAF2856949.1"/>
    <property type="molecule type" value="Genomic_DNA"/>
</dbReference>
<accession>A0A6A7BQK7</accession>
<organism evidence="1 2">
    <name type="scientific">Plenodomus tracheiphilus IPT5</name>
    <dbReference type="NCBI Taxonomy" id="1408161"/>
    <lineage>
        <taxon>Eukaryota</taxon>
        <taxon>Fungi</taxon>
        <taxon>Dikarya</taxon>
        <taxon>Ascomycota</taxon>
        <taxon>Pezizomycotina</taxon>
        <taxon>Dothideomycetes</taxon>
        <taxon>Pleosporomycetidae</taxon>
        <taxon>Pleosporales</taxon>
        <taxon>Pleosporineae</taxon>
        <taxon>Leptosphaeriaceae</taxon>
        <taxon>Plenodomus</taxon>
    </lineage>
</organism>
<dbReference type="AlphaFoldDB" id="A0A6A7BQK7"/>
<sequence>IQSTFCLLIEYTSIAVAAYIAALTASVLAHTSHNGSLGSMPSNRIKNSTKLDPLLRPHVDGVISHIATFCYWREKLNSTDPLSVILNVPKRIHFKTNDA</sequence>
<evidence type="ECO:0000313" key="1">
    <source>
        <dbReference type="EMBL" id="KAF2856949.1"/>
    </source>
</evidence>